<name>A0ABZ1D3W3_9TREE</name>
<dbReference type="Proteomes" id="UP001329825">
    <property type="component" value="Chromosome 6"/>
</dbReference>
<protein>
    <submittedName>
        <fullName evidence="1">Uncharacterized protein</fullName>
    </submittedName>
</protein>
<accession>A0ABZ1D3W3</accession>
<evidence type="ECO:0000313" key="1">
    <source>
        <dbReference type="EMBL" id="WRT68044.1"/>
    </source>
</evidence>
<dbReference type="RefSeq" id="XP_062792784.1">
    <property type="nucleotide sequence ID" value="XM_062936733.1"/>
</dbReference>
<dbReference type="GeneID" id="87957150"/>
<proteinExistence type="predicted"/>
<evidence type="ECO:0000313" key="2">
    <source>
        <dbReference type="Proteomes" id="UP001329825"/>
    </source>
</evidence>
<keyword evidence="2" id="KW-1185">Reference proteome</keyword>
<organism evidence="1 2">
    <name type="scientific">Kwoniella shivajii</name>
    <dbReference type="NCBI Taxonomy" id="564305"/>
    <lineage>
        <taxon>Eukaryota</taxon>
        <taxon>Fungi</taxon>
        <taxon>Dikarya</taxon>
        <taxon>Basidiomycota</taxon>
        <taxon>Agaricomycotina</taxon>
        <taxon>Tremellomycetes</taxon>
        <taxon>Tremellales</taxon>
        <taxon>Cryptococcaceae</taxon>
        <taxon>Kwoniella</taxon>
    </lineage>
</organism>
<reference evidence="1 2" key="1">
    <citation type="submission" date="2024-01" db="EMBL/GenBank/DDBJ databases">
        <title>Comparative genomics of Cryptococcus and Kwoniella reveals pathogenesis evolution and contrasting modes of karyotype evolution via chromosome fusion or intercentromeric recombination.</title>
        <authorList>
            <person name="Coelho M.A."/>
            <person name="David-Palma M."/>
            <person name="Shea T."/>
            <person name="Bowers K."/>
            <person name="McGinley-Smith S."/>
            <person name="Mohammad A.W."/>
            <person name="Gnirke A."/>
            <person name="Yurkov A.M."/>
            <person name="Nowrousian M."/>
            <person name="Sun S."/>
            <person name="Cuomo C.A."/>
            <person name="Heitman J."/>
        </authorList>
    </citation>
    <scope>NUCLEOTIDE SEQUENCE [LARGE SCALE GENOMIC DNA]</scope>
    <source>
        <strain evidence="1">CBS 11374</strain>
    </source>
</reference>
<dbReference type="EMBL" id="CP141886">
    <property type="protein sequence ID" value="WRT68044.1"/>
    <property type="molecule type" value="Genomic_DNA"/>
</dbReference>
<gene>
    <name evidence="1" type="ORF">IL334_005019</name>
</gene>
<sequence length="257" mass="29185">MFDSSTTAKDDTIDAPKIYSYVATFEPRDRHRQIESIIEGSLEHPGRIGLRGTGSAGVFMGTWNSTDYSRVTITPISSKNAFNHDSQGSNLDDQPFTVNAKTEISRLSHIQTKPCQRFDTSSFDHATLEYTDDASYTQLKDWINQETFRFDSTENLRDENIRLQQQDHLTYKSVPVTMHLYNRRTKGTTKYVDTLKNWRVRWCEATITLGGGVQTLEGTPTPGDIDSKAGDTRIQTLPGREKKSVRFSMDDLIEEKA</sequence>